<keyword evidence="14" id="KW-1185">Reference proteome</keyword>
<dbReference type="InterPro" id="IPR037066">
    <property type="entry name" value="Plug_dom_sf"/>
</dbReference>
<dbReference type="InterPro" id="IPR039426">
    <property type="entry name" value="TonB-dep_rcpt-like"/>
</dbReference>
<reference evidence="13" key="1">
    <citation type="submission" date="2023-07" db="EMBL/GenBank/DDBJ databases">
        <authorList>
            <person name="Kim M.K."/>
        </authorList>
    </citation>
    <scope>NUCLEOTIDE SEQUENCE</scope>
    <source>
        <strain evidence="13">ASUV-10-1</strain>
    </source>
</reference>
<evidence type="ECO:0000259" key="12">
    <source>
        <dbReference type="Pfam" id="PF07715"/>
    </source>
</evidence>
<keyword evidence="13" id="KW-0675">Receptor</keyword>
<evidence type="ECO:0000313" key="14">
    <source>
        <dbReference type="Proteomes" id="UP001176429"/>
    </source>
</evidence>
<dbReference type="PROSITE" id="PS52016">
    <property type="entry name" value="TONB_DEPENDENT_REC_3"/>
    <property type="match status" value="1"/>
</dbReference>
<dbReference type="EMBL" id="JAUQSY010000004">
    <property type="protein sequence ID" value="MDO7874523.1"/>
    <property type="molecule type" value="Genomic_DNA"/>
</dbReference>
<evidence type="ECO:0000256" key="3">
    <source>
        <dbReference type="ARBA" id="ARBA00022452"/>
    </source>
</evidence>
<dbReference type="InterPro" id="IPR036942">
    <property type="entry name" value="Beta-barrel_TonB_sf"/>
</dbReference>
<comment type="similarity">
    <text evidence="8 9">Belongs to the TonB-dependent receptor family.</text>
</comment>
<protein>
    <submittedName>
        <fullName evidence="13">TonB-dependent receptor</fullName>
    </submittedName>
</protein>
<evidence type="ECO:0000256" key="4">
    <source>
        <dbReference type="ARBA" id="ARBA00022692"/>
    </source>
</evidence>
<evidence type="ECO:0000256" key="6">
    <source>
        <dbReference type="ARBA" id="ARBA00023136"/>
    </source>
</evidence>
<sequence length="1063" mass="116147">MNSSFTLLMQCWRQLTGAGRLASALLLAALLCAGGPLRAQPTGPVTASGRVLDASGEPLIGVSVRVKDAEIGTITDTEGRYTLQVPDAQRTLIFSYVGFQTLERGLKGNGLMNITLRADQNSLDEVVVIGYGEVKRSDLTGSVGSVNVEDLNKAPVKSFDDALAGRVAGVQVTSPDGQPGAAPNIIIRGGNSITQDNSPLYVIDGFPIEDYNNNAINPSDIESIQILKDASATAIYGSRGANGVVLITTKRGSDAAPTISYDTYYGVQESISKAKLMDPYEFVKLQIEFDSVTARQLYLSNGRTLESYRSANGIDWQKQILRQAAMWSHSLAIRGGSKGTRYSVSGSILNQDGTILNSGFKRYQGRLTLDQDVKQNLRVGMNANFSNISTYGTQVGGSSNSDFALLTSLYGYRPVNGTGDLDQLLNQAEDEDVTSSSNYQWNPLYTVRNEVRNRITNQLTANAYAEYSFSPSLKLRVTGGVDRRLLRYEVFNNSMTRTGNTNNPNGQNGVNGSITFTETNNYVNENTLTYNKIFKRYHRITSVTGVTFQGTRTMISGGGAILIPNEQLGLSGMDEGIPYSIASLRSQNTLASALERVNYAYRGKYLLTASFRADGSSKFAPGNKWSYFPSLAAAWHLNKEKFMRGIKPLSDAKLRASYGLIGNNRVTDYAYLASLGLPVGESYSPGGVFTRGIVPLTIGNPNLKWETTRELNLGFDLGFIDQRITLSADVYRKKTTDLLLASQLPPTSGYASAFQNIGAVQNQGLELTLNTVNVSSKAFSWTSNFNIAFNRTKVLELTRNQTYIQSTVGWSSSSGYGNVPAYEAVIGQPVAMFYGYQWVGNYQTSDFDQSSTGAYTLKADVPNNGNARASIKPGDIKYADLNGDNVVDNSDRSIIGNPNPDFIGGFSNNFTYKNFDLNIFLQGSYGGELLNANRIMFEGGALKNGLNQFASYADRWTPENPTNELYRVNGQGPRVYSTRIIEDGSYLRLKTVNLGYTIPATWVRFAHLKTLRFYASAQNLITWTKYSGNDPEVSIYSSPLTPGFDFSAYPRARTLTLGLNLSL</sequence>
<keyword evidence="3 8" id="KW-1134">Transmembrane beta strand</keyword>
<feature type="domain" description="TonB-dependent receptor-like beta-barrel" evidence="11">
    <location>
        <begin position="398"/>
        <end position="857"/>
    </location>
</feature>
<comment type="caution">
    <text evidence="13">The sequence shown here is derived from an EMBL/GenBank/DDBJ whole genome shotgun (WGS) entry which is preliminary data.</text>
</comment>
<gene>
    <name evidence="13" type="ORF">Q5H93_07255</name>
</gene>
<dbReference type="NCBIfam" id="TIGR04056">
    <property type="entry name" value="OMP_RagA_SusC"/>
    <property type="match status" value="1"/>
</dbReference>
<dbReference type="InterPro" id="IPR000531">
    <property type="entry name" value="Beta-barrel_TonB"/>
</dbReference>
<evidence type="ECO:0000256" key="1">
    <source>
        <dbReference type="ARBA" id="ARBA00004571"/>
    </source>
</evidence>
<keyword evidence="2 8" id="KW-0813">Transport</keyword>
<evidence type="ECO:0000256" key="9">
    <source>
        <dbReference type="RuleBase" id="RU003357"/>
    </source>
</evidence>
<feature type="domain" description="TonB-dependent receptor plug" evidence="12">
    <location>
        <begin position="136"/>
        <end position="244"/>
    </location>
</feature>
<keyword evidence="10" id="KW-0732">Signal</keyword>
<dbReference type="Gene3D" id="2.60.40.1120">
    <property type="entry name" value="Carboxypeptidase-like, regulatory domain"/>
    <property type="match status" value="1"/>
</dbReference>
<keyword evidence="4 8" id="KW-0812">Transmembrane</keyword>
<comment type="subcellular location">
    <subcellularLocation>
        <location evidence="1 8">Cell outer membrane</location>
        <topology evidence="1 8">Multi-pass membrane protein</topology>
    </subcellularLocation>
</comment>
<evidence type="ECO:0000256" key="8">
    <source>
        <dbReference type="PROSITE-ProRule" id="PRU01360"/>
    </source>
</evidence>
<keyword evidence="5 9" id="KW-0798">TonB box</keyword>
<evidence type="ECO:0000313" key="13">
    <source>
        <dbReference type="EMBL" id="MDO7874523.1"/>
    </source>
</evidence>
<dbReference type="Gene3D" id="2.40.170.20">
    <property type="entry name" value="TonB-dependent receptor, beta-barrel domain"/>
    <property type="match status" value="1"/>
</dbReference>
<dbReference type="InterPro" id="IPR023997">
    <property type="entry name" value="TonB-dep_OMP_SusC/RagA_CS"/>
</dbReference>
<keyword evidence="7 8" id="KW-0998">Cell outer membrane</keyword>
<evidence type="ECO:0000256" key="10">
    <source>
        <dbReference type="SAM" id="SignalP"/>
    </source>
</evidence>
<dbReference type="NCBIfam" id="TIGR04057">
    <property type="entry name" value="SusC_RagA_signa"/>
    <property type="match status" value="1"/>
</dbReference>
<dbReference type="Pfam" id="PF07715">
    <property type="entry name" value="Plug"/>
    <property type="match status" value="1"/>
</dbReference>
<dbReference type="RefSeq" id="WP_305005839.1">
    <property type="nucleotide sequence ID" value="NZ_JAUQSY010000004.1"/>
</dbReference>
<dbReference type="InterPro" id="IPR012910">
    <property type="entry name" value="Plug_dom"/>
</dbReference>
<dbReference type="SUPFAM" id="SSF56935">
    <property type="entry name" value="Porins"/>
    <property type="match status" value="1"/>
</dbReference>
<evidence type="ECO:0000259" key="11">
    <source>
        <dbReference type="Pfam" id="PF00593"/>
    </source>
</evidence>
<dbReference type="Pfam" id="PF13715">
    <property type="entry name" value="CarbopepD_reg_2"/>
    <property type="match status" value="1"/>
</dbReference>
<feature type="signal peptide" evidence="10">
    <location>
        <begin position="1"/>
        <end position="39"/>
    </location>
</feature>
<accession>A0ABT9BA40</accession>
<dbReference type="SUPFAM" id="SSF49464">
    <property type="entry name" value="Carboxypeptidase regulatory domain-like"/>
    <property type="match status" value="1"/>
</dbReference>
<dbReference type="Pfam" id="PF00593">
    <property type="entry name" value="TonB_dep_Rec_b-barrel"/>
    <property type="match status" value="1"/>
</dbReference>
<name>A0ABT9BA40_9BACT</name>
<dbReference type="InterPro" id="IPR008969">
    <property type="entry name" value="CarboxyPept-like_regulatory"/>
</dbReference>
<dbReference type="InterPro" id="IPR023996">
    <property type="entry name" value="TonB-dep_OMP_SusC/RagA"/>
</dbReference>
<organism evidence="13 14">
    <name type="scientific">Hymenobacter aranciens</name>
    <dbReference type="NCBI Taxonomy" id="3063996"/>
    <lineage>
        <taxon>Bacteria</taxon>
        <taxon>Pseudomonadati</taxon>
        <taxon>Bacteroidota</taxon>
        <taxon>Cytophagia</taxon>
        <taxon>Cytophagales</taxon>
        <taxon>Hymenobacteraceae</taxon>
        <taxon>Hymenobacter</taxon>
    </lineage>
</organism>
<dbReference type="Gene3D" id="2.170.130.10">
    <property type="entry name" value="TonB-dependent receptor, plug domain"/>
    <property type="match status" value="1"/>
</dbReference>
<dbReference type="Proteomes" id="UP001176429">
    <property type="component" value="Unassembled WGS sequence"/>
</dbReference>
<evidence type="ECO:0000256" key="2">
    <source>
        <dbReference type="ARBA" id="ARBA00022448"/>
    </source>
</evidence>
<feature type="chain" id="PRO_5045251737" evidence="10">
    <location>
        <begin position="40"/>
        <end position="1063"/>
    </location>
</feature>
<evidence type="ECO:0000256" key="5">
    <source>
        <dbReference type="ARBA" id="ARBA00023077"/>
    </source>
</evidence>
<proteinExistence type="inferred from homology"/>
<keyword evidence="6 8" id="KW-0472">Membrane</keyword>
<evidence type="ECO:0000256" key="7">
    <source>
        <dbReference type="ARBA" id="ARBA00023237"/>
    </source>
</evidence>